<dbReference type="EMBL" id="JARLKZ010000016">
    <property type="protein sequence ID" value="MEC0242326.1"/>
    <property type="molecule type" value="Genomic_DNA"/>
</dbReference>
<evidence type="ECO:0000256" key="1">
    <source>
        <dbReference type="SAM" id="MobiDB-lite"/>
    </source>
</evidence>
<protein>
    <submittedName>
        <fullName evidence="2">Uncharacterized protein</fullName>
    </submittedName>
</protein>
<accession>A0ABU6GRC8</accession>
<comment type="caution">
    <text evidence="2">The sequence shown here is derived from an EMBL/GenBank/DDBJ whole genome shotgun (WGS) entry which is preliminary data.</text>
</comment>
<proteinExistence type="predicted"/>
<keyword evidence="3" id="KW-1185">Reference proteome</keyword>
<gene>
    <name evidence="2" type="ORF">P4H66_21190</name>
</gene>
<name>A0ABU6GRC8_9BACL</name>
<dbReference type="Proteomes" id="UP001344632">
    <property type="component" value="Unassembled WGS sequence"/>
</dbReference>
<sequence length="252" mass="28402">MNQEPVKPEETTVIKEGAGSFTGLADSHTVEIIVEGKPVSFQFGKELKQAVERIKPDQQVEFKYEEKAIEGDATLKQLILTGITKSEAKKSDDNSSEDKALPDEKKIDVTLEGEKEQRTAKLVRGDGYSMYMFEQFTFDKEKNLLYMNVDPRFKVRIEKRTSDFNLDDLMLKGKAELERHGKVTRLKESGIVGTMKGSRLFLMVQDKTGTYEYIVKELDGSGYIFHVDIPQGEAADGFAPLAFATLNTIKNQ</sequence>
<evidence type="ECO:0000313" key="3">
    <source>
        <dbReference type="Proteomes" id="UP001344632"/>
    </source>
</evidence>
<dbReference type="RefSeq" id="WP_326090100.1">
    <property type="nucleotide sequence ID" value="NZ_JARLKZ010000016.1"/>
</dbReference>
<evidence type="ECO:0000313" key="2">
    <source>
        <dbReference type="EMBL" id="MEC0242326.1"/>
    </source>
</evidence>
<reference evidence="2 3" key="1">
    <citation type="submission" date="2023-03" db="EMBL/GenBank/DDBJ databases">
        <title>Bacillus Genome Sequencing.</title>
        <authorList>
            <person name="Dunlap C."/>
        </authorList>
    </citation>
    <scope>NUCLEOTIDE SEQUENCE [LARGE SCALE GENOMIC DNA]</scope>
    <source>
        <strain evidence="2 3">BD-525</strain>
    </source>
</reference>
<feature type="region of interest" description="Disordered" evidence="1">
    <location>
        <begin position="87"/>
        <end position="110"/>
    </location>
</feature>
<organism evidence="2 3">
    <name type="scientific">Paenibacillus dokdonensis</name>
    <dbReference type="NCBI Taxonomy" id="2567944"/>
    <lineage>
        <taxon>Bacteria</taxon>
        <taxon>Bacillati</taxon>
        <taxon>Bacillota</taxon>
        <taxon>Bacilli</taxon>
        <taxon>Bacillales</taxon>
        <taxon>Paenibacillaceae</taxon>
        <taxon>Paenibacillus</taxon>
    </lineage>
</organism>